<accession>A0A382PYL4</accession>
<dbReference type="EMBL" id="UINC01110726">
    <property type="protein sequence ID" value="SVC78433.1"/>
    <property type="molecule type" value="Genomic_DNA"/>
</dbReference>
<feature type="region of interest" description="Disordered" evidence="1">
    <location>
        <begin position="1"/>
        <end position="31"/>
    </location>
</feature>
<evidence type="ECO:0000313" key="2">
    <source>
        <dbReference type="EMBL" id="SVC78433.1"/>
    </source>
</evidence>
<dbReference type="Gene3D" id="1.25.10.10">
    <property type="entry name" value="Leucine-rich Repeat Variant"/>
    <property type="match status" value="1"/>
</dbReference>
<sequence length="277" mass="31622">MAEENVESREEKARNSTSSEELKKLSEDDESYVRSIVSENLNTPSSVLEKLADDDDYSVRYGVAQNKNTPVSVLKKLANDDDYFVRNGVAENNNIPVLLLEKLADDGEESVRRRVAENKNTPVSVLEKMGMSEDSTRNEQDTVNNKYELTMGRIGGEVVVGSITKEQYDYWVNKNDDEIYQHFLEDDIEESEVPSDAWIGNRWFEMDNVEHLNGCELSIDNKIVVCFDGNERSCVFECDLDKGILEKEGVKIRLDGVNFKELKEGYYFLYHPIEKGG</sequence>
<dbReference type="InterPro" id="IPR016024">
    <property type="entry name" value="ARM-type_fold"/>
</dbReference>
<organism evidence="2">
    <name type="scientific">marine metagenome</name>
    <dbReference type="NCBI Taxonomy" id="408172"/>
    <lineage>
        <taxon>unclassified sequences</taxon>
        <taxon>metagenomes</taxon>
        <taxon>ecological metagenomes</taxon>
    </lineage>
</organism>
<proteinExistence type="predicted"/>
<reference evidence="2" key="1">
    <citation type="submission" date="2018-05" db="EMBL/GenBank/DDBJ databases">
        <authorList>
            <person name="Lanie J.A."/>
            <person name="Ng W.-L."/>
            <person name="Kazmierczak K.M."/>
            <person name="Andrzejewski T.M."/>
            <person name="Davidsen T.M."/>
            <person name="Wayne K.J."/>
            <person name="Tettelin H."/>
            <person name="Glass J.I."/>
            <person name="Rusch D."/>
            <person name="Podicherti R."/>
            <person name="Tsui H.-C.T."/>
            <person name="Winkler M.E."/>
        </authorList>
    </citation>
    <scope>NUCLEOTIDE SEQUENCE</scope>
</reference>
<feature type="non-terminal residue" evidence="2">
    <location>
        <position position="277"/>
    </location>
</feature>
<dbReference type="InterPro" id="IPR011989">
    <property type="entry name" value="ARM-like"/>
</dbReference>
<gene>
    <name evidence="2" type="ORF">METZ01_LOCUS331287</name>
</gene>
<name>A0A382PYL4_9ZZZZ</name>
<evidence type="ECO:0008006" key="3">
    <source>
        <dbReference type="Google" id="ProtNLM"/>
    </source>
</evidence>
<evidence type="ECO:0000256" key="1">
    <source>
        <dbReference type="SAM" id="MobiDB-lite"/>
    </source>
</evidence>
<protein>
    <recommendedName>
        <fullName evidence="3">HEAT repeat domain-containing protein</fullName>
    </recommendedName>
</protein>
<dbReference type="AlphaFoldDB" id="A0A382PYL4"/>
<feature type="compositionally biased region" description="Basic and acidic residues" evidence="1">
    <location>
        <begin position="1"/>
        <end position="26"/>
    </location>
</feature>
<dbReference type="SUPFAM" id="SSF48371">
    <property type="entry name" value="ARM repeat"/>
    <property type="match status" value="1"/>
</dbReference>